<reference evidence="2 3" key="1">
    <citation type="submission" date="2019-07" db="EMBL/GenBank/DDBJ databases">
        <title>Genomic Encyclopedia of Archaeal and Bacterial Type Strains, Phase II (KMG-II): from individual species to whole genera.</title>
        <authorList>
            <person name="Goeker M."/>
        </authorList>
    </citation>
    <scope>NUCLEOTIDE SEQUENCE [LARGE SCALE GENOMIC DNA]</scope>
    <source>
        <strain evidence="2 3">ATCC BAA-2084</strain>
    </source>
</reference>
<dbReference type="AlphaFoldDB" id="A0A562UWE3"/>
<evidence type="ECO:0000313" key="3">
    <source>
        <dbReference type="Proteomes" id="UP000320547"/>
    </source>
</evidence>
<feature type="compositionally biased region" description="Polar residues" evidence="1">
    <location>
        <begin position="20"/>
        <end position="30"/>
    </location>
</feature>
<dbReference type="STRING" id="476157.GCA_001663155_01741"/>
<proteinExistence type="predicted"/>
<dbReference type="OrthoDB" id="7392289at2"/>
<organism evidence="2 3">
    <name type="scientific">Altererythrobacter ishigakiensis</name>
    <dbReference type="NCBI Taxonomy" id="476157"/>
    <lineage>
        <taxon>Bacteria</taxon>
        <taxon>Pseudomonadati</taxon>
        <taxon>Pseudomonadota</taxon>
        <taxon>Alphaproteobacteria</taxon>
        <taxon>Sphingomonadales</taxon>
        <taxon>Erythrobacteraceae</taxon>
        <taxon>Altererythrobacter</taxon>
    </lineage>
</organism>
<accession>A0A562UWE3</accession>
<name>A0A562UWE3_9SPHN</name>
<comment type="caution">
    <text evidence="2">The sequence shown here is derived from an EMBL/GenBank/DDBJ whole genome shotgun (WGS) entry which is preliminary data.</text>
</comment>
<dbReference type="EMBL" id="VLLK01000001">
    <property type="protein sequence ID" value="TWJ09960.1"/>
    <property type="molecule type" value="Genomic_DNA"/>
</dbReference>
<keyword evidence="3" id="KW-1185">Reference proteome</keyword>
<protein>
    <submittedName>
        <fullName evidence="2">Uncharacterized protein</fullName>
    </submittedName>
</protein>
<dbReference type="RefSeq" id="WP_067599927.1">
    <property type="nucleotide sequence ID" value="NZ_CP015963.1"/>
</dbReference>
<feature type="region of interest" description="Disordered" evidence="1">
    <location>
        <begin position="15"/>
        <end position="36"/>
    </location>
</feature>
<dbReference type="Proteomes" id="UP000320547">
    <property type="component" value="Unassembled WGS sequence"/>
</dbReference>
<sequence>MISTLFAFALVAQAQPTPPAEQNSEQTAEQVQEEKAEDKRICRRISTGMGSRKKERVCMTSEEWREFNRGN</sequence>
<evidence type="ECO:0000256" key="1">
    <source>
        <dbReference type="SAM" id="MobiDB-lite"/>
    </source>
</evidence>
<gene>
    <name evidence="2" type="ORF">JN10_1616</name>
</gene>
<evidence type="ECO:0000313" key="2">
    <source>
        <dbReference type="EMBL" id="TWJ09960.1"/>
    </source>
</evidence>